<proteinExistence type="predicted"/>
<gene>
    <name evidence="2" type="ORF">GA0070618_2635</name>
</gene>
<reference evidence="3" key="1">
    <citation type="submission" date="2016-06" db="EMBL/GenBank/DDBJ databases">
        <authorList>
            <person name="Varghese N."/>
            <person name="Submissions Spin"/>
        </authorList>
    </citation>
    <scope>NUCLEOTIDE SEQUENCE [LARGE SCALE GENOMIC DNA]</scope>
    <source>
        <strain evidence="3">DSM 43816</strain>
    </source>
</reference>
<dbReference type="InParanoid" id="A0A1C4WZH2"/>
<protein>
    <submittedName>
        <fullName evidence="2">Uncharacterized protein</fullName>
    </submittedName>
</protein>
<dbReference type="AlphaFoldDB" id="A0A1C4WZH2"/>
<dbReference type="OrthoDB" id="3385328at2"/>
<keyword evidence="3" id="KW-1185">Reference proteome</keyword>
<dbReference type="EMBL" id="LT607413">
    <property type="protein sequence ID" value="SCF01647.1"/>
    <property type="molecule type" value="Genomic_DNA"/>
</dbReference>
<dbReference type="Proteomes" id="UP000198253">
    <property type="component" value="Chromosome I"/>
</dbReference>
<name>A0A1C4WZH2_MICEC</name>
<organism evidence="2 3">
    <name type="scientific">Micromonospora echinospora</name>
    <name type="common">Micromonospora purpurea</name>
    <dbReference type="NCBI Taxonomy" id="1877"/>
    <lineage>
        <taxon>Bacteria</taxon>
        <taxon>Bacillati</taxon>
        <taxon>Actinomycetota</taxon>
        <taxon>Actinomycetes</taxon>
        <taxon>Micromonosporales</taxon>
        <taxon>Micromonosporaceae</taxon>
        <taxon>Micromonospora</taxon>
    </lineage>
</organism>
<dbReference type="RefSeq" id="WP_088981881.1">
    <property type="nucleotide sequence ID" value="NZ_LT607413.1"/>
</dbReference>
<feature type="region of interest" description="Disordered" evidence="1">
    <location>
        <begin position="158"/>
        <end position="178"/>
    </location>
</feature>
<accession>A0A1C4WZH2</accession>
<sequence length="178" mass="19441">MVTHDVGADLVHIAVPVAYVRHVAALLAELDRQGGDVRPPARPPARPAPPDLAGRWSVAELRRFATGRSKSHDTVLKVLDLLAARPDEWLSAETICAEVDVSRHRFGGALAGMTRMLRAHPTFRELGMPLNRYVTGSLDDRAGTFYWMTAEQARQWQQARAGTAGWSDRPPPADSSAG</sequence>
<feature type="compositionally biased region" description="Pro residues" evidence="1">
    <location>
        <begin position="169"/>
        <end position="178"/>
    </location>
</feature>
<evidence type="ECO:0000313" key="2">
    <source>
        <dbReference type="EMBL" id="SCF01647.1"/>
    </source>
</evidence>
<evidence type="ECO:0000313" key="3">
    <source>
        <dbReference type="Proteomes" id="UP000198253"/>
    </source>
</evidence>
<evidence type="ECO:0000256" key="1">
    <source>
        <dbReference type="SAM" id="MobiDB-lite"/>
    </source>
</evidence>